<proteinExistence type="predicted"/>
<feature type="transmembrane region" description="Helical" evidence="1">
    <location>
        <begin position="6"/>
        <end position="24"/>
    </location>
</feature>
<evidence type="ECO:0000313" key="3">
    <source>
        <dbReference type="Proteomes" id="UP000244906"/>
    </source>
</evidence>
<gene>
    <name evidence="2" type="ORF">DC094_00310</name>
</gene>
<dbReference type="AlphaFoldDB" id="A0A2V1H2T5"/>
<evidence type="ECO:0000313" key="2">
    <source>
        <dbReference type="EMBL" id="PVZ71528.1"/>
    </source>
</evidence>
<accession>A0A2V1H2T5</accession>
<keyword evidence="1" id="KW-1133">Transmembrane helix</keyword>
<dbReference type="Proteomes" id="UP000244906">
    <property type="component" value="Unassembled WGS sequence"/>
</dbReference>
<protein>
    <submittedName>
        <fullName evidence="2">Uncharacterized protein</fullName>
    </submittedName>
</protein>
<evidence type="ECO:0000256" key="1">
    <source>
        <dbReference type="SAM" id="Phobius"/>
    </source>
</evidence>
<organism evidence="2 3">
    <name type="scientific">Pelagibaculum spongiae</name>
    <dbReference type="NCBI Taxonomy" id="2080658"/>
    <lineage>
        <taxon>Bacteria</taxon>
        <taxon>Pseudomonadati</taxon>
        <taxon>Pseudomonadota</taxon>
        <taxon>Gammaproteobacteria</taxon>
        <taxon>Oceanospirillales</taxon>
        <taxon>Pelagibaculum</taxon>
    </lineage>
</organism>
<dbReference type="RefSeq" id="WP_116685118.1">
    <property type="nucleotide sequence ID" value="NZ_CAWNYD010000001.1"/>
</dbReference>
<dbReference type="EMBL" id="QDDL01000001">
    <property type="protein sequence ID" value="PVZ71528.1"/>
    <property type="molecule type" value="Genomic_DNA"/>
</dbReference>
<name>A0A2V1H2T5_9GAMM</name>
<keyword evidence="3" id="KW-1185">Reference proteome</keyword>
<keyword evidence="1" id="KW-0472">Membrane</keyword>
<sequence length="65" mass="7440">MDVNIILVVAAAIVVSITLTYFLTKRKFDRQLESYKSISDAISESKTTLSKIEHSINQEKNYFLN</sequence>
<reference evidence="2 3" key="1">
    <citation type="submission" date="2018-04" db="EMBL/GenBank/DDBJ databases">
        <title>Thalassorhabdus spongiae gen. nov., sp. nov., isolated from a marine sponge in South-West Iceland.</title>
        <authorList>
            <person name="Knobloch S."/>
            <person name="Daussin A."/>
            <person name="Johannsson R."/>
            <person name="Marteinsson V.T."/>
        </authorList>
    </citation>
    <scope>NUCLEOTIDE SEQUENCE [LARGE SCALE GENOMIC DNA]</scope>
    <source>
        <strain evidence="2 3">Hp12</strain>
    </source>
</reference>
<keyword evidence="1" id="KW-0812">Transmembrane</keyword>
<comment type="caution">
    <text evidence="2">The sequence shown here is derived from an EMBL/GenBank/DDBJ whole genome shotgun (WGS) entry which is preliminary data.</text>
</comment>